<dbReference type="EMBL" id="CP047385">
    <property type="protein sequence ID" value="QHF11224.1"/>
    <property type="molecule type" value="Genomic_DNA"/>
</dbReference>
<feature type="transmembrane region" description="Helical" evidence="5">
    <location>
        <begin position="176"/>
        <end position="198"/>
    </location>
</feature>
<keyword evidence="5" id="KW-0812">Transmembrane</keyword>
<proteinExistence type="inferred from homology"/>
<keyword evidence="5" id="KW-0472">Membrane</keyword>
<protein>
    <recommendedName>
        <fullName evidence="6">Calcineurin-like phosphoesterase domain-containing protein</fullName>
    </recommendedName>
</protein>
<dbReference type="Gene3D" id="3.60.21.10">
    <property type="match status" value="1"/>
</dbReference>
<dbReference type="InterPro" id="IPR050884">
    <property type="entry name" value="CNP_phosphodiesterase-III"/>
</dbReference>
<feature type="transmembrane region" description="Helical" evidence="5">
    <location>
        <begin position="133"/>
        <end position="156"/>
    </location>
</feature>
<evidence type="ECO:0000256" key="4">
    <source>
        <dbReference type="ARBA" id="ARBA00025742"/>
    </source>
</evidence>
<dbReference type="InterPro" id="IPR004843">
    <property type="entry name" value="Calcineurin-like_PHP"/>
</dbReference>
<name>A0ABX6HK51_9BURK</name>
<feature type="domain" description="Calcineurin-like phosphoesterase" evidence="6">
    <location>
        <begin position="228"/>
        <end position="339"/>
    </location>
</feature>
<evidence type="ECO:0000256" key="2">
    <source>
        <dbReference type="ARBA" id="ARBA00022801"/>
    </source>
</evidence>
<dbReference type="PANTHER" id="PTHR42988:SF2">
    <property type="entry name" value="CYCLIC NUCLEOTIDE PHOSPHODIESTERASE CBUA0032-RELATED"/>
    <property type="match status" value="1"/>
</dbReference>
<dbReference type="PANTHER" id="PTHR42988">
    <property type="entry name" value="PHOSPHOHYDROLASE"/>
    <property type="match status" value="1"/>
</dbReference>
<reference evidence="7 8" key="1">
    <citation type="journal article" date="2015" name="Genome Announc.">
        <title>Genome Sequences of Two Pandoraea pnomenusa Isolates Recovered 11 Months Apart from a Cystic Fibrosis Patient.</title>
        <authorList>
            <person name="Ee R."/>
            <person name="Ambrose M."/>
            <person name="Lazenby J."/>
            <person name="Williams P."/>
            <person name="Chan K.G."/>
            <person name="Roddam L."/>
        </authorList>
    </citation>
    <scope>NUCLEOTIDE SEQUENCE [LARGE SCALE GENOMIC DNA]</scope>
    <source>
        <strain evidence="7 8">6399</strain>
    </source>
</reference>
<gene>
    <name evidence="7" type="ORF">PI93_000090</name>
</gene>
<feature type="transmembrane region" description="Helical" evidence="5">
    <location>
        <begin position="27"/>
        <end position="56"/>
    </location>
</feature>
<evidence type="ECO:0000313" key="8">
    <source>
        <dbReference type="Proteomes" id="UP000035080"/>
    </source>
</evidence>
<dbReference type="Pfam" id="PF00149">
    <property type="entry name" value="Metallophos"/>
    <property type="match status" value="1"/>
</dbReference>
<feature type="transmembrane region" description="Helical" evidence="5">
    <location>
        <begin position="68"/>
        <end position="85"/>
    </location>
</feature>
<keyword evidence="3" id="KW-0408">Iron</keyword>
<dbReference type="RefSeq" id="WP_144400362.1">
    <property type="nucleotide sequence ID" value="NZ_CP047385.1"/>
</dbReference>
<organism evidence="7 8">
    <name type="scientific">Pandoraea fibrosis</name>
    <dbReference type="NCBI Taxonomy" id="1891094"/>
    <lineage>
        <taxon>Bacteria</taxon>
        <taxon>Pseudomonadati</taxon>
        <taxon>Pseudomonadota</taxon>
        <taxon>Betaproteobacteria</taxon>
        <taxon>Burkholderiales</taxon>
        <taxon>Burkholderiaceae</taxon>
        <taxon>Pandoraea</taxon>
    </lineage>
</organism>
<evidence type="ECO:0000259" key="6">
    <source>
        <dbReference type="Pfam" id="PF00149"/>
    </source>
</evidence>
<evidence type="ECO:0000256" key="1">
    <source>
        <dbReference type="ARBA" id="ARBA00022723"/>
    </source>
</evidence>
<keyword evidence="2" id="KW-0378">Hydrolase</keyword>
<dbReference type="Proteomes" id="UP000035080">
    <property type="component" value="Chromosome"/>
</dbReference>
<evidence type="ECO:0000313" key="7">
    <source>
        <dbReference type="EMBL" id="QHF11224.1"/>
    </source>
</evidence>
<evidence type="ECO:0000256" key="5">
    <source>
        <dbReference type="SAM" id="Phobius"/>
    </source>
</evidence>
<keyword evidence="1" id="KW-0479">Metal-binding</keyword>
<dbReference type="SUPFAM" id="SSF56300">
    <property type="entry name" value="Metallo-dependent phosphatases"/>
    <property type="match status" value="1"/>
</dbReference>
<keyword evidence="5" id="KW-1133">Transmembrane helix</keyword>
<accession>A0ABX6HK51</accession>
<sequence>MNSEWILLLQKTSNPTKPETTSAFKRLMGVVLFGIAIYLWLTSAAVYVFSIVAALGSTTASPHVPMRWLDFFIIGITSLLFIITSSNWNRIPEMLRYFGKRLEDFVGRALVVGHALCHAIIPDHLWYARKFIGWLASFFALIFIVIAFRFSVALAPEIPRSIDTGIALSHFTSPQMFLFTLVLLVATTFSILLFRFGFSRKWRMIFAKPKCDEIKKFSAFDHDNYSKFRVVHASDLHVTASQEAGLIETGQPISDDVVRKVLTSIERDASDCDAVLMTGDITDDGSAAAWERFLTLCPPSLHGNLILIPGNHDLNLQQGAKADTRPFRRKLNWLLSVPRLKAERFSNFGRGLRQIRAMCVMTELMGDRALLVDRRTNRVVTLADYSRSHLASINAHISSTPGPQTPMSEIWSGMFPLVVKSGTHGVGMILLDSVKPASVNATNAIGAAPSDAISRCETLMAATADTFKCFAVAVHHHLAVPQSSSLATRFKAAFLVFENAIELVEMLVKRGEPSVVLHGHRHQEYLGIVQDSNVAVVASASATVGHHGVAAGGSWRIVELAVSKGACRLLTLPVRRNLACKGDALGRLSIE</sequence>
<dbReference type="InterPro" id="IPR029052">
    <property type="entry name" value="Metallo-depent_PP-like"/>
</dbReference>
<evidence type="ECO:0000256" key="3">
    <source>
        <dbReference type="ARBA" id="ARBA00023004"/>
    </source>
</evidence>
<keyword evidence="8" id="KW-1185">Reference proteome</keyword>
<comment type="similarity">
    <text evidence="4">Belongs to the cyclic nucleotide phosphodiesterase class-III family.</text>
</comment>